<protein>
    <submittedName>
        <fullName evidence="1">Uncharacterized protein</fullName>
    </submittedName>
</protein>
<gene>
    <name evidence="1" type="ORF">BKG84_24430</name>
</gene>
<dbReference type="AlphaFoldDB" id="A0A1S1LY66"/>
<keyword evidence="2" id="KW-1185">Reference proteome</keyword>
<proteinExistence type="predicted"/>
<accession>A0A1S1LY66</accession>
<dbReference type="Proteomes" id="UP000179441">
    <property type="component" value="Unassembled WGS sequence"/>
</dbReference>
<evidence type="ECO:0000313" key="2">
    <source>
        <dbReference type="Proteomes" id="UP000179441"/>
    </source>
</evidence>
<reference evidence="1 2" key="1">
    <citation type="submission" date="2016-10" db="EMBL/GenBank/DDBJ databases">
        <title>Evaluation of Human, Veterinary and Environmental Mycobacterium chelonae Isolates by Core Genome Phylogenomic Analysis, Targeted Gene Comparison, and Anti-microbial Susceptibility Patterns: A Tale of Mistaken Identities.</title>
        <authorList>
            <person name="Fogelson S.B."/>
            <person name="Camus A.C."/>
            <person name="Lorenz W."/>
            <person name="Vasireddy R."/>
            <person name="Vasireddy S."/>
            <person name="Smith T."/>
            <person name="Brown-Elliott B.A."/>
            <person name="Wallace R.J.Jr."/>
            <person name="Hasan N.A."/>
            <person name="Reischl U."/>
            <person name="Sanchez S."/>
        </authorList>
    </citation>
    <scope>NUCLEOTIDE SEQUENCE [LARGE SCALE GENOMIC DNA]</scope>
    <source>
        <strain evidence="1 2">15518</strain>
    </source>
</reference>
<sequence>MLMRSFGPGNAMSADLPLYMADTLLAGARAAFAQNPDAPNYVEYAVYDKRDSREYVLTVAHRAGQTPHQLRQKAESERDMALAALARLTTMAAENNTVSSQDIRAVLDSATSADTPE</sequence>
<name>A0A1S1LY66_MYCCH</name>
<comment type="caution">
    <text evidence="1">The sequence shown here is derived from an EMBL/GenBank/DDBJ whole genome shotgun (WGS) entry which is preliminary data.</text>
</comment>
<evidence type="ECO:0000313" key="1">
    <source>
        <dbReference type="EMBL" id="OHU76046.1"/>
    </source>
</evidence>
<organism evidence="1 2">
    <name type="scientific">Mycobacteroides chelonae</name>
    <name type="common">Mycobacterium chelonae</name>
    <dbReference type="NCBI Taxonomy" id="1774"/>
    <lineage>
        <taxon>Bacteria</taxon>
        <taxon>Bacillati</taxon>
        <taxon>Actinomycetota</taxon>
        <taxon>Actinomycetes</taxon>
        <taxon>Mycobacteriales</taxon>
        <taxon>Mycobacteriaceae</taxon>
        <taxon>Mycobacteroides</taxon>
    </lineage>
</organism>
<dbReference type="EMBL" id="MLIS01000004">
    <property type="protein sequence ID" value="OHU76046.1"/>
    <property type="molecule type" value="Genomic_DNA"/>
</dbReference>